<feature type="region of interest" description="Disordered" evidence="1">
    <location>
        <begin position="1"/>
        <end position="53"/>
    </location>
</feature>
<sequence length="53" mass="5694">MSDTTPGQDSIQMTPEEEQAALEAQQTDEATEPADEGVGAHTDSQDDPHHTEN</sequence>
<evidence type="ECO:0008006" key="3">
    <source>
        <dbReference type="Google" id="ProtNLM"/>
    </source>
</evidence>
<dbReference type="RefSeq" id="WP_406832869.1">
    <property type="nucleotide sequence ID" value="NZ_CP157483.1"/>
</dbReference>
<feature type="compositionally biased region" description="Polar residues" evidence="1">
    <location>
        <begin position="1"/>
        <end position="13"/>
    </location>
</feature>
<gene>
    <name evidence="2" type="ORF">ABEG17_08600</name>
</gene>
<proteinExistence type="predicted"/>
<feature type="compositionally biased region" description="Basic and acidic residues" evidence="1">
    <location>
        <begin position="43"/>
        <end position="53"/>
    </location>
</feature>
<dbReference type="AlphaFoldDB" id="A0AAU7JYF3"/>
<organism evidence="2">
    <name type="scientific">Pedococcus sp. KACC 23699</name>
    <dbReference type="NCBI Taxonomy" id="3149228"/>
    <lineage>
        <taxon>Bacteria</taxon>
        <taxon>Bacillati</taxon>
        <taxon>Actinomycetota</taxon>
        <taxon>Actinomycetes</taxon>
        <taxon>Micrococcales</taxon>
        <taxon>Intrasporangiaceae</taxon>
        <taxon>Pedococcus</taxon>
    </lineage>
</organism>
<evidence type="ECO:0000256" key="1">
    <source>
        <dbReference type="SAM" id="MobiDB-lite"/>
    </source>
</evidence>
<dbReference type="EMBL" id="CP157483">
    <property type="protein sequence ID" value="XBO45375.1"/>
    <property type="molecule type" value="Genomic_DNA"/>
</dbReference>
<accession>A0AAU7JYF3</accession>
<reference evidence="2" key="1">
    <citation type="submission" date="2024-05" db="EMBL/GenBank/DDBJ databases">
        <authorList>
            <person name="Kim S."/>
            <person name="Heo J."/>
            <person name="Choi H."/>
            <person name="Choi Y."/>
            <person name="Kwon S.-W."/>
            <person name="Kim Y."/>
        </authorList>
    </citation>
    <scope>NUCLEOTIDE SEQUENCE</scope>
    <source>
        <strain evidence="2">KACC 23699</strain>
    </source>
</reference>
<protein>
    <recommendedName>
        <fullName evidence="3">Nucleotide exchange factor GrpE</fullName>
    </recommendedName>
</protein>
<evidence type="ECO:0000313" key="2">
    <source>
        <dbReference type="EMBL" id="XBO45375.1"/>
    </source>
</evidence>
<name>A0AAU7JYF3_9MICO</name>